<dbReference type="SUPFAM" id="SSF56281">
    <property type="entry name" value="Metallo-hydrolase/oxidoreductase"/>
    <property type="match status" value="1"/>
</dbReference>
<proteinExistence type="predicted"/>
<dbReference type="InterPro" id="IPR006311">
    <property type="entry name" value="TAT_signal"/>
</dbReference>
<protein>
    <submittedName>
        <fullName evidence="3">MBL fold metallo-hydrolase</fullName>
    </submittedName>
</protein>
<dbReference type="RefSeq" id="WP_138286968.1">
    <property type="nucleotide sequence ID" value="NZ_CP058350.1"/>
</dbReference>
<feature type="chain" id="PRO_5045933729" evidence="1">
    <location>
        <begin position="30"/>
        <end position="362"/>
    </location>
</feature>
<accession>A0ABX6QKL1</accession>
<dbReference type="Proteomes" id="UP000308530">
    <property type="component" value="Chromosome"/>
</dbReference>
<dbReference type="InterPro" id="IPR001279">
    <property type="entry name" value="Metallo-B-lactamas"/>
</dbReference>
<dbReference type="PANTHER" id="PTHR15032:SF4">
    <property type="entry name" value="N-ACYL-PHOSPHATIDYLETHANOLAMINE-HYDROLYZING PHOSPHOLIPASE D"/>
    <property type="match status" value="1"/>
</dbReference>
<dbReference type="EMBL" id="CP058350">
    <property type="protein sequence ID" value="QLF68807.1"/>
    <property type="molecule type" value="Genomic_DNA"/>
</dbReference>
<evidence type="ECO:0000259" key="2">
    <source>
        <dbReference type="Pfam" id="PF12706"/>
    </source>
</evidence>
<keyword evidence="1" id="KW-0732">Signal</keyword>
<feature type="domain" description="Metallo-beta-lactamase" evidence="2">
    <location>
        <begin position="114"/>
        <end position="313"/>
    </location>
</feature>
<evidence type="ECO:0000256" key="1">
    <source>
        <dbReference type="SAM" id="SignalP"/>
    </source>
</evidence>
<dbReference type="Pfam" id="PF12706">
    <property type="entry name" value="Lactamase_B_2"/>
    <property type="match status" value="1"/>
</dbReference>
<evidence type="ECO:0000313" key="3">
    <source>
        <dbReference type="EMBL" id="QLF68807.1"/>
    </source>
</evidence>
<name>A0ABX6QKL1_9HYPH</name>
<organism evidence="3 4">
    <name type="scientific">Peteryoungia desertarenae</name>
    <dbReference type="NCBI Taxonomy" id="1813451"/>
    <lineage>
        <taxon>Bacteria</taxon>
        <taxon>Pseudomonadati</taxon>
        <taxon>Pseudomonadota</taxon>
        <taxon>Alphaproteobacteria</taxon>
        <taxon>Hyphomicrobiales</taxon>
        <taxon>Rhizobiaceae</taxon>
        <taxon>Peteryoungia</taxon>
    </lineage>
</organism>
<dbReference type="Gene3D" id="3.60.15.10">
    <property type="entry name" value="Ribonuclease Z/Hydroxyacylglutathione hydrolase-like"/>
    <property type="match status" value="1"/>
</dbReference>
<evidence type="ECO:0000313" key="4">
    <source>
        <dbReference type="Proteomes" id="UP000308530"/>
    </source>
</evidence>
<dbReference type="InterPro" id="IPR036866">
    <property type="entry name" value="RibonucZ/Hydroxyglut_hydro"/>
</dbReference>
<feature type="signal peptide" evidence="1">
    <location>
        <begin position="1"/>
        <end position="29"/>
    </location>
</feature>
<gene>
    <name evidence="3" type="ORF">FE840_004180</name>
</gene>
<keyword evidence="4" id="KW-1185">Reference proteome</keyword>
<sequence>MNRRRFLKWSGLGLVAATLGGLGMRQAQAGNRYYSGPVSDHFDGTTFFNPGGEEPRGFTDLLRWQFGGGKIEWPRPAQAADVVTTKPEPRVEGSRLVVTMVGHATLLIQTAGLNILTDPVWSERASPVTFAGPKRANPPGVTFDDLPPIDLVLVTHNHYDHLDIETLKRLVSRDNPAIVTPLGNDTIILGDIPNAAIRVMDWGDTFDFGRGMIVHCEPCHHWSARGMGDRRMALWAAFVLETPGGKIYHIGDTGYNNGTHYRQVKAKHGDIRLAIMPIGAYEPRWFMKAQHQNPQEAIDGFLLSSARYGIGHHFGTFQLTNEGIDDPPKALKVAMERAALTSAQFRGLRPGEQFDVPLAEPA</sequence>
<reference evidence="3 4" key="1">
    <citation type="submission" date="2020-06" db="EMBL/GenBank/DDBJ databases">
        <title>Genome sequence of Rhizobium sp strain ADMK78.</title>
        <authorList>
            <person name="Rahi P."/>
        </authorList>
    </citation>
    <scope>NUCLEOTIDE SEQUENCE [LARGE SCALE GENOMIC DNA]</scope>
    <source>
        <strain evidence="3 4">ADMK78</strain>
    </source>
</reference>
<dbReference type="PROSITE" id="PS51318">
    <property type="entry name" value="TAT"/>
    <property type="match status" value="1"/>
</dbReference>
<dbReference type="PANTHER" id="PTHR15032">
    <property type="entry name" value="N-ACYL-PHOSPHATIDYLETHANOLAMINE-HYDROLYZING PHOSPHOLIPASE D"/>
    <property type="match status" value="1"/>
</dbReference>